<evidence type="ECO:0000313" key="2">
    <source>
        <dbReference type="Proteomes" id="UP000248856"/>
    </source>
</evidence>
<evidence type="ECO:0000313" key="1">
    <source>
        <dbReference type="EMBL" id="RAR83954.1"/>
    </source>
</evidence>
<dbReference type="RefSeq" id="WP_146749269.1">
    <property type="nucleotide sequence ID" value="NZ_CBCSGC010000189.1"/>
</dbReference>
<dbReference type="EMBL" id="QLTA01000013">
    <property type="protein sequence ID" value="RAR83954.1"/>
    <property type="molecule type" value="Genomic_DNA"/>
</dbReference>
<proteinExistence type="predicted"/>
<sequence>MADSLASTGAHTAAVSTDPAHLLMQAINCMERAKACLLVNEPMYGFAQQGLEAAQQAVAALAVIDTSTAVH</sequence>
<name>A0A328ZE19_9BURK</name>
<accession>A0A328ZE19</accession>
<comment type="caution">
    <text evidence="1">The sequence shown here is derived from an EMBL/GenBank/DDBJ whole genome shotgun (WGS) entry which is preliminary data.</text>
</comment>
<organism evidence="1 2">
    <name type="scientific">Paracidovorax anthurii</name>
    <dbReference type="NCBI Taxonomy" id="78229"/>
    <lineage>
        <taxon>Bacteria</taxon>
        <taxon>Pseudomonadati</taxon>
        <taxon>Pseudomonadota</taxon>
        <taxon>Betaproteobacteria</taxon>
        <taxon>Burkholderiales</taxon>
        <taxon>Comamonadaceae</taxon>
        <taxon>Paracidovorax</taxon>
    </lineage>
</organism>
<dbReference type="Proteomes" id="UP000248856">
    <property type="component" value="Unassembled WGS sequence"/>
</dbReference>
<gene>
    <name evidence="1" type="ORF">AX018_1013103</name>
</gene>
<keyword evidence="2" id="KW-1185">Reference proteome</keyword>
<protein>
    <submittedName>
        <fullName evidence="1">Uncharacterized protein</fullName>
    </submittedName>
</protein>
<reference evidence="1 2" key="1">
    <citation type="submission" date="2018-06" db="EMBL/GenBank/DDBJ databases">
        <title>Genomic Encyclopedia of Archaeal and Bacterial Type Strains, Phase II (KMG-II): from individual species to whole genera.</title>
        <authorList>
            <person name="Goeker M."/>
        </authorList>
    </citation>
    <scope>NUCLEOTIDE SEQUENCE [LARGE SCALE GENOMIC DNA]</scope>
    <source>
        <strain evidence="1 2">CFPB 3232</strain>
    </source>
</reference>
<dbReference type="AlphaFoldDB" id="A0A328ZE19"/>